<keyword evidence="9 17" id="KW-0472">Membrane</keyword>
<dbReference type="InterPro" id="IPR002394">
    <property type="entry name" value="Nicotinic_acetylcholine_rcpt"/>
</dbReference>
<evidence type="ECO:0000313" key="20">
    <source>
        <dbReference type="EMBL" id="ETN78904.1"/>
    </source>
</evidence>
<keyword evidence="8 17" id="KW-0406">Ion transport</keyword>
<evidence type="ECO:0000256" key="16">
    <source>
        <dbReference type="ARBA" id="ARBA00034104"/>
    </source>
</evidence>
<dbReference type="InterPro" id="IPR038050">
    <property type="entry name" value="Neuro_actylchol_rec"/>
</dbReference>
<evidence type="ECO:0000256" key="13">
    <source>
        <dbReference type="ARBA" id="ARBA00023257"/>
    </source>
</evidence>
<gene>
    <name evidence="20" type="ORF">NECAME_02768</name>
</gene>
<feature type="transmembrane region" description="Helical" evidence="17">
    <location>
        <begin position="185"/>
        <end position="204"/>
    </location>
</feature>
<dbReference type="CDD" id="cd18997">
    <property type="entry name" value="LGIC_ECD_nAChR"/>
    <property type="match status" value="1"/>
</dbReference>
<keyword evidence="10" id="KW-1015">Disulfide bond</keyword>
<evidence type="ECO:0000259" key="18">
    <source>
        <dbReference type="Pfam" id="PF02931"/>
    </source>
</evidence>
<dbReference type="FunFam" id="2.70.170.10:FF:000016">
    <property type="entry name" value="Nicotinic acetylcholine receptor subunit"/>
    <property type="match status" value="1"/>
</dbReference>
<evidence type="ECO:0000256" key="12">
    <source>
        <dbReference type="ARBA" id="ARBA00023180"/>
    </source>
</evidence>
<evidence type="ECO:0000256" key="17">
    <source>
        <dbReference type="RuleBase" id="RU000687"/>
    </source>
</evidence>
<evidence type="ECO:0000256" key="4">
    <source>
        <dbReference type="ARBA" id="ARBA00022692"/>
    </source>
</evidence>
<dbReference type="PRINTS" id="PR00254">
    <property type="entry name" value="NICOTINICR"/>
</dbReference>
<keyword evidence="6 17" id="KW-1133">Transmembrane helix</keyword>
<dbReference type="GO" id="GO:0004888">
    <property type="term" value="F:transmembrane signaling receptor activity"/>
    <property type="evidence" value="ECO:0007669"/>
    <property type="project" value="InterPro"/>
</dbReference>
<dbReference type="InterPro" id="IPR036734">
    <property type="entry name" value="Neur_chan_lig-bd_sf"/>
</dbReference>
<dbReference type="Proteomes" id="UP000053676">
    <property type="component" value="Unassembled WGS sequence"/>
</dbReference>
<evidence type="ECO:0000313" key="21">
    <source>
        <dbReference type="Proteomes" id="UP000053676"/>
    </source>
</evidence>
<feature type="domain" description="Neurotransmitter-gated ion-channel transmembrane" evidence="19">
    <location>
        <begin position="191"/>
        <end position="244"/>
    </location>
</feature>
<keyword evidence="15 17" id="KW-0407">Ion channel</keyword>
<dbReference type="GO" id="GO:0022848">
    <property type="term" value="F:acetylcholine-gated monoatomic cation-selective channel activity"/>
    <property type="evidence" value="ECO:0007669"/>
    <property type="project" value="InterPro"/>
</dbReference>
<evidence type="ECO:0000256" key="3">
    <source>
        <dbReference type="ARBA" id="ARBA00022475"/>
    </source>
</evidence>
<dbReference type="Gene3D" id="2.70.170.10">
    <property type="entry name" value="Neurotransmitter-gated ion-channel ligand-binding domain"/>
    <property type="match status" value="1"/>
</dbReference>
<keyword evidence="7" id="KW-0770">Synapse</keyword>
<dbReference type="OrthoDB" id="5975154at2759"/>
<dbReference type="InterPro" id="IPR006202">
    <property type="entry name" value="Neur_chan_lig-bd"/>
</dbReference>
<dbReference type="InterPro" id="IPR036719">
    <property type="entry name" value="Neuro-gated_channel_TM_sf"/>
</dbReference>
<evidence type="ECO:0000256" key="10">
    <source>
        <dbReference type="ARBA" id="ARBA00023157"/>
    </source>
</evidence>
<dbReference type="EMBL" id="KI659684">
    <property type="protein sequence ID" value="ETN78904.1"/>
    <property type="molecule type" value="Genomic_DNA"/>
</dbReference>
<dbReference type="GO" id="GO:0045211">
    <property type="term" value="C:postsynaptic membrane"/>
    <property type="evidence" value="ECO:0007669"/>
    <property type="project" value="UniProtKB-SubCell"/>
</dbReference>
<dbReference type="CDD" id="cd19051">
    <property type="entry name" value="LGIC_TM_cation"/>
    <property type="match status" value="1"/>
</dbReference>
<comment type="subcellular location">
    <subcellularLocation>
        <location evidence="16">Postsynaptic cell membrane</location>
        <topology evidence="16">Multi-pass membrane protein</topology>
    </subcellularLocation>
</comment>
<protein>
    <submittedName>
        <fullName evidence="20">Neurotransmitter-gated ion-channel ligand binding domain protein</fullName>
    </submittedName>
</protein>
<keyword evidence="4 17" id="KW-0812">Transmembrane</keyword>
<evidence type="ECO:0000256" key="8">
    <source>
        <dbReference type="ARBA" id="ARBA00023065"/>
    </source>
</evidence>
<accession>W2TBD2</accession>
<name>W2TBD2_NECAM</name>
<evidence type="ECO:0000256" key="5">
    <source>
        <dbReference type="ARBA" id="ARBA00022729"/>
    </source>
</evidence>
<reference evidence="21" key="1">
    <citation type="journal article" date="2014" name="Nat. Genet.">
        <title>Genome of the human hookworm Necator americanus.</title>
        <authorList>
            <person name="Tang Y.T."/>
            <person name="Gao X."/>
            <person name="Rosa B.A."/>
            <person name="Abubucker S."/>
            <person name="Hallsworth-Pepin K."/>
            <person name="Martin J."/>
            <person name="Tyagi R."/>
            <person name="Heizer E."/>
            <person name="Zhang X."/>
            <person name="Bhonagiri-Palsikar V."/>
            <person name="Minx P."/>
            <person name="Warren W.C."/>
            <person name="Wang Q."/>
            <person name="Zhan B."/>
            <person name="Hotez P.J."/>
            <person name="Sternberg P.W."/>
            <person name="Dougall A."/>
            <person name="Gaze S.T."/>
            <person name="Mulvenna J."/>
            <person name="Sotillo J."/>
            <person name="Ranganathan S."/>
            <person name="Rabelo E.M."/>
            <person name="Wilson R.K."/>
            <person name="Felgner P.L."/>
            <person name="Bethony J."/>
            <person name="Hawdon J.M."/>
            <person name="Gasser R.B."/>
            <person name="Loukas A."/>
            <person name="Mitreva M."/>
        </authorList>
    </citation>
    <scope>NUCLEOTIDE SEQUENCE [LARGE SCALE GENOMIC DNA]</scope>
</reference>
<organism evidence="20 21">
    <name type="scientific">Necator americanus</name>
    <name type="common">Human hookworm</name>
    <dbReference type="NCBI Taxonomy" id="51031"/>
    <lineage>
        <taxon>Eukaryota</taxon>
        <taxon>Metazoa</taxon>
        <taxon>Ecdysozoa</taxon>
        <taxon>Nematoda</taxon>
        <taxon>Chromadorea</taxon>
        <taxon>Rhabditida</taxon>
        <taxon>Rhabditina</taxon>
        <taxon>Rhabditomorpha</taxon>
        <taxon>Strongyloidea</taxon>
        <taxon>Ancylostomatidae</taxon>
        <taxon>Bunostominae</taxon>
        <taxon>Necator</taxon>
    </lineage>
</organism>
<evidence type="ECO:0000256" key="15">
    <source>
        <dbReference type="ARBA" id="ARBA00023303"/>
    </source>
</evidence>
<keyword evidence="3" id="KW-1003">Cell membrane</keyword>
<dbReference type="STRING" id="51031.W2TBD2"/>
<evidence type="ECO:0000256" key="1">
    <source>
        <dbReference type="ARBA" id="ARBA00009237"/>
    </source>
</evidence>
<dbReference type="OMA" id="PWILCMS"/>
<comment type="caution">
    <text evidence="17">Lacks conserved residue(s) required for the propagation of feature annotation.</text>
</comment>
<keyword evidence="11" id="KW-0675">Receptor</keyword>
<comment type="similarity">
    <text evidence="1">Belongs to the ligand-gated ion channel (TC 1.A.9) family. Acetylcholine receptor (TC 1.A.9.1) subfamily.</text>
</comment>
<dbReference type="Pfam" id="PF02931">
    <property type="entry name" value="Neur_chan_LBD"/>
    <property type="match status" value="1"/>
</dbReference>
<evidence type="ECO:0000256" key="11">
    <source>
        <dbReference type="ARBA" id="ARBA00023170"/>
    </source>
</evidence>
<feature type="transmembrane region" description="Helical" evidence="17">
    <location>
        <begin position="216"/>
        <end position="236"/>
    </location>
</feature>
<evidence type="ECO:0000256" key="6">
    <source>
        <dbReference type="ARBA" id="ARBA00022989"/>
    </source>
</evidence>
<keyword evidence="21" id="KW-1185">Reference proteome</keyword>
<dbReference type="PANTHER" id="PTHR18945">
    <property type="entry name" value="NEUROTRANSMITTER GATED ION CHANNEL"/>
    <property type="match status" value="1"/>
</dbReference>
<dbReference type="PRINTS" id="PR00252">
    <property type="entry name" value="NRIONCHANNEL"/>
</dbReference>
<evidence type="ECO:0000256" key="9">
    <source>
        <dbReference type="ARBA" id="ARBA00023136"/>
    </source>
</evidence>
<dbReference type="SUPFAM" id="SSF90112">
    <property type="entry name" value="Neurotransmitter-gated ion-channel transmembrane pore"/>
    <property type="match status" value="1"/>
</dbReference>
<dbReference type="PROSITE" id="PS00236">
    <property type="entry name" value="NEUROTR_ION_CHANNEL"/>
    <property type="match status" value="1"/>
</dbReference>
<evidence type="ECO:0000256" key="7">
    <source>
        <dbReference type="ARBA" id="ARBA00023018"/>
    </source>
</evidence>
<evidence type="ECO:0000256" key="2">
    <source>
        <dbReference type="ARBA" id="ARBA00022448"/>
    </source>
</evidence>
<dbReference type="Pfam" id="PF02932">
    <property type="entry name" value="Neur_chan_memb"/>
    <property type="match status" value="1"/>
</dbReference>
<keyword evidence="5" id="KW-0732">Signal</keyword>
<feature type="transmembrane region" description="Helical" evidence="17">
    <location>
        <begin position="349"/>
        <end position="373"/>
    </location>
</feature>
<dbReference type="KEGG" id="nai:NECAME_02768"/>
<dbReference type="SUPFAM" id="SSF63712">
    <property type="entry name" value="Nicotinic receptor ligand binding domain-like"/>
    <property type="match status" value="1"/>
</dbReference>
<keyword evidence="14" id="KW-1071">Ligand-gated ion channel</keyword>
<keyword evidence="13" id="KW-0628">Postsynaptic cell membrane</keyword>
<dbReference type="AlphaFoldDB" id="W2TBD2"/>
<keyword evidence="12" id="KW-0325">Glycoprotein</keyword>
<keyword evidence="2 17" id="KW-0813">Transport</keyword>
<sequence>MFLQQILDVDEKNQLVSVNAWLSYTWQDYNLIWDPAKYEGIQDIRFPGSADHIWRPDILLYNSAAEDFDSTFKSNLLVYSTGDVNWIPPGVLKFVCKLDVTWFPFDDQICYLKFGSWTFHGYALDLQIDTDNTNSSHSMDLSTYVVNGEWIVVSSPAVREVKFYKCCPEPYPTVNFYLHIRRRTLYYGFNLIIPSILICVMAVFGFSLPPDAGEKITLQMTILLAIVFFLSMVSEMTPPTSDATRRVFLEWLPWILCMSRPGYSFVAGKAVIEDPLPCKLKKEQFYKDPSLSLNPVTEAQVTLLNAICAEVNEVKFNFVLQICEYVEKEEIEERIEADWKFAAMAVDRACLIMFTVFIILSTLAIFLSAPHIIA</sequence>
<dbReference type="Gene3D" id="1.20.58.390">
    <property type="entry name" value="Neurotransmitter-gated ion-channel transmembrane domain"/>
    <property type="match status" value="2"/>
</dbReference>
<evidence type="ECO:0000256" key="14">
    <source>
        <dbReference type="ARBA" id="ARBA00023286"/>
    </source>
</evidence>
<feature type="domain" description="Neurotransmitter-gated ion-channel ligand-binding" evidence="18">
    <location>
        <begin position="1"/>
        <end position="184"/>
    </location>
</feature>
<dbReference type="InterPro" id="IPR018000">
    <property type="entry name" value="Neurotransmitter_ion_chnl_CS"/>
</dbReference>
<dbReference type="InterPro" id="IPR006201">
    <property type="entry name" value="Neur_channel"/>
</dbReference>
<proteinExistence type="inferred from homology"/>
<dbReference type="InterPro" id="IPR006029">
    <property type="entry name" value="Neurotrans-gated_channel_TM"/>
</dbReference>
<evidence type="ECO:0000259" key="19">
    <source>
        <dbReference type="Pfam" id="PF02932"/>
    </source>
</evidence>